<dbReference type="SUPFAM" id="SSF160113">
    <property type="entry name" value="YegP-like"/>
    <property type="match status" value="1"/>
</dbReference>
<dbReference type="RefSeq" id="WP_329922364.1">
    <property type="nucleotide sequence ID" value="NZ_BAAATU010000007.1"/>
</dbReference>
<name>A0ABW1GZA0_9ACTN</name>
<keyword evidence="2" id="KW-1185">Reference proteome</keyword>
<dbReference type="InterPro" id="IPR036913">
    <property type="entry name" value="YegP-like_sf"/>
</dbReference>
<dbReference type="EMBL" id="JBHSPU010000063">
    <property type="protein sequence ID" value="MFC5919120.1"/>
    <property type="molecule type" value="Genomic_DNA"/>
</dbReference>
<accession>A0ABW1GZA0</accession>
<evidence type="ECO:0000313" key="2">
    <source>
        <dbReference type="Proteomes" id="UP001596200"/>
    </source>
</evidence>
<sequence length="126" mass="13312">MTDDGGSGRADAMGARCRIDIDTDGGYGWRLIAQNGRVVAVSALSYGEHGACRAAFEELCAGQQGLTGGVQHTPGGNGWMWLLRDRDGRATVVSARAYERHSTCRAAYERFRGLLAAMGGVTGSCL</sequence>
<comment type="caution">
    <text evidence="1">The sequence shown here is derived from an EMBL/GenBank/DDBJ whole genome shotgun (WGS) entry which is preliminary data.</text>
</comment>
<proteinExistence type="predicted"/>
<reference evidence="2" key="1">
    <citation type="journal article" date="2019" name="Int. J. Syst. Evol. Microbiol.">
        <title>The Global Catalogue of Microorganisms (GCM) 10K type strain sequencing project: providing services to taxonomists for standard genome sequencing and annotation.</title>
        <authorList>
            <consortium name="The Broad Institute Genomics Platform"/>
            <consortium name="The Broad Institute Genome Sequencing Center for Infectious Disease"/>
            <person name="Wu L."/>
            <person name="Ma J."/>
        </authorList>
    </citation>
    <scope>NUCLEOTIDE SEQUENCE [LARGE SCALE GENOMIC DNA]</scope>
    <source>
        <strain evidence="2">JCM 4147</strain>
    </source>
</reference>
<dbReference type="Proteomes" id="UP001596200">
    <property type="component" value="Unassembled WGS sequence"/>
</dbReference>
<organism evidence="1 2">
    <name type="scientific">Streptomyces pulveraceus</name>
    <dbReference type="NCBI Taxonomy" id="68258"/>
    <lineage>
        <taxon>Bacteria</taxon>
        <taxon>Bacillati</taxon>
        <taxon>Actinomycetota</taxon>
        <taxon>Actinomycetes</taxon>
        <taxon>Kitasatosporales</taxon>
        <taxon>Streptomycetaceae</taxon>
        <taxon>Streptomyces</taxon>
    </lineage>
</organism>
<gene>
    <name evidence="1" type="ORF">ACFP1B_37640</name>
</gene>
<protein>
    <recommendedName>
        <fullName evidence="3">DUF1508 domain-containing protein</fullName>
    </recommendedName>
</protein>
<evidence type="ECO:0008006" key="3">
    <source>
        <dbReference type="Google" id="ProtNLM"/>
    </source>
</evidence>
<dbReference type="Gene3D" id="2.30.29.80">
    <property type="match status" value="1"/>
</dbReference>
<evidence type="ECO:0000313" key="1">
    <source>
        <dbReference type="EMBL" id="MFC5919120.1"/>
    </source>
</evidence>